<evidence type="ECO:0000256" key="2">
    <source>
        <dbReference type="ARBA" id="ARBA00022729"/>
    </source>
</evidence>
<comment type="caution">
    <text evidence="6">Lacks conserved residue(s) required for the propagation of feature annotation.</text>
</comment>
<evidence type="ECO:0000256" key="8">
    <source>
        <dbReference type="SAM" id="Phobius"/>
    </source>
</evidence>
<dbReference type="Pfam" id="PF01826">
    <property type="entry name" value="TIL"/>
    <property type="match status" value="5"/>
</dbReference>
<dbReference type="SUPFAM" id="SSF57196">
    <property type="entry name" value="EGF/Laminin"/>
    <property type="match status" value="1"/>
</dbReference>
<dbReference type="InterPro" id="IPR001846">
    <property type="entry name" value="VWF_type-D"/>
</dbReference>
<keyword evidence="3" id="KW-0677">Repeat</keyword>
<dbReference type="GO" id="GO:0016020">
    <property type="term" value="C:membrane"/>
    <property type="evidence" value="ECO:0007669"/>
    <property type="project" value="InterPro"/>
</dbReference>
<feature type="compositionally biased region" description="Polar residues" evidence="7">
    <location>
        <begin position="367"/>
        <end position="379"/>
    </location>
</feature>
<evidence type="ECO:0000259" key="11">
    <source>
        <dbReference type="PROSITE" id="PS51233"/>
    </source>
</evidence>
<dbReference type="SUPFAM" id="SSF49899">
    <property type="entry name" value="Concanavalin A-like lectins/glucanases"/>
    <property type="match status" value="2"/>
</dbReference>
<keyword evidence="8" id="KW-1133">Transmembrane helix</keyword>
<dbReference type="InterPro" id="IPR001881">
    <property type="entry name" value="EGF-like_Ca-bd_dom"/>
</dbReference>
<sequence length="2372" mass="252267">FSKPGFGYYMLMEFLELEAGGRALLRSPPFSSPGGCLALSFYYIIHGKSPSATLNIYAAPAGILKGDQGAAWQLGQVNYSGTNEIQFVFQGSYSEMPEPGLAVDSVRVWQCEETFTQCDFNNASDPLCGWAQPQDDDGEWIHTNQPTPTEETGPPGDYPHGEGYYIYAEAGSLRPGQSMHLESQDYCLPAAACVEFYYYMSGVVHTETQLRVLARGPSGPPQTLWTRTSIQTPAWLLGAITIPAGRLQPTKIIFEVVRGNLPYLDVALDNLSVRRGPCPAPSSTICPSCTPATGTIATSTTSNGIMTMSTIATTTAASGATTNATITTGTAPGDTTGTTTRAASTTPGNTTETATLATGTALSGTTVISPIANNTDPSGTTTSSPNATETTIISTMASSSLATTTTSSDTTATTTIATGTAPSGTMTTSPNETGTASSETTTANPMANSTAHSSTTSCTLVATGTTTTGTMKSSSVATGTTPSDTTATTTVVTGTTSSGTTANATMATSTVPSGTMTTIPIATGTIPSSTATTSLIETSSTTTIPIANSTVPSGTMTTSPLATTGTTLSGTTAIIPIVTGTASSSTQATTTQVNSNSPSSPTIITIAPATAPTSGSPAPSVIPSTLPGTPNPCPPNAHYEACGPACPPRCNDSHPSCSLPCQPGCQCCDPGFLLSGGSCVPQRGCGCSYRGRYYQPGEEVFSLGCGSRCRCEGGNRTQCQAWQCHLTETCGLHNGQYGCHPTASAPCYVSGDPHYQTFDRHRFDFMGTCTYTLARPCGNYTGPWFSVEGKNEARGRRGISYLRKVYISLPGTSLTLLKGKRVLVNGTRVTLPAKPTRDTSVAHSGHYVAVQTLFGLAVRWDGNHYLEIQAPSSYSGLLCGLCGNYDGNSNNDNLKPDGQPATDGDVLGNSWQTPDDEDPECQPHSSDKPVCTPDSEMKASCEKLQDPQGAFRDCHKHISPTPYFENCLFDMCQYQGLQESLCAQLQAYTAACQAMGATVFPWRGPELCPLECPANSSYALCAQLCPETCSVAFVPIECPAQRCVEGCDCLPGFVLSGQKCVPASQCGCTVPNGGYHPLGDVWLNADCSEKCTCQGQDAIHCQAVDCQPQESCQLQDGEYGCHPTGWGSCVVAGDPHYTTFDGRLLHFMGTCSYILSRVCDGRSGLPNFTVEAANEHRGASAQVSYVRAVAVEVYGHRVALLKGRRVTVDGQRVTLPVALAQGQLRVQVSGAYALLQTDFGLRVRYDGTQRVEVQVPSSYAGQLCGLCGNYNGQNSDDNLMPNGTSASNVDRLGESWMVPDASSPGCTNIGDPGECDPEISKEAQKPTSCGALTDPQGPFAPCHGAVPPADSFRTCHYDLCGTRGETTTLCYALQSYADGCAQAGIPIAWRNSTLCPLNCPPGSTYTPCASPCPSSCTDLGAPNSCLSLPCVEACACNEGYILSGDMCVPLSQCGCTASDGRYHLVGESWMANDHCTERCTCMSSNNISCEPWSCSPVQQCQPEDGLLGCQDTGVASCHVAGDPHYFTFDGAMVTFQGTCTYTLVSLCSRDGRLQPFNITGKNEERGQSKASYLRLVHVELGGTRFTLMKNRRVLVDGERVSTPVLGWVPGVSISTSGIYTELRSQAGLLVRFDGNQHLEIQLSGAYFSQVCGMCGNYNNQSQDDLALPSGHPAANATDFGNSWQAPGDPDPGCQPDNREDLEPHCSPLEKERFSALCREILAPKYQACHGVLPPQPFIQSCLFDMCEYQGMVSTLCDNIQVYAEACKSQGMAGLSWRNSTFCPLPCPPHSHYTECALPCPATCTNLYSAASCPNPAACVEGCACNRGYVLSDETCVDMGACGCLDDQQGYHSMGDTWLSSDCSQRCTCLVNGSTSCQLFQCQMGSHCALSSAGNRYCKPTKYYQCTISGDPHYRTFDGYVYHFQGRATYTLTTTLATLPGALPSLSIMGRNRRRVAWHRVSFLREVYVSVYGYKVTMMEGRKLVVDGLHVTPPFQPLEGLIVTQKGRSLFLQTDFGLSVSFNGRDHSEIVLPTTYQSYVGGLCGNFDGRRDNEYTKPDGTRTRRPTEFGESWAVRSPWSRELSHIEPPRTRRQAPETAVESGFEVMCSADQLVQVNGTGLCGTLADPQGPFQACHGHLDPSTFQENCVYDVCAVPSSTELLCQSLSDYAQQCQALGLLLPSWRQHTGCAMACPAHTTYQPCMTACPASCAHLAAPSTCDALCVEGCASDPGYVLSNLDSVPYNQCGCSHDGQYYPVCQMLGSRTLQCEPAPRCLAPDICTLANYTWGCYRASPCLSSPCQNEGWCRETDGGFTCDCAEGYEGQECERVTPEVPPESLPPPDNLTAILVGVLVPLGLILVLVTGVCLYRQRRR</sequence>
<evidence type="ECO:0000256" key="4">
    <source>
        <dbReference type="ARBA" id="ARBA00023157"/>
    </source>
</evidence>
<feature type="domain" description="MAM" evidence="10">
    <location>
        <begin position="1"/>
        <end position="113"/>
    </location>
</feature>
<dbReference type="SMART" id="SM00216">
    <property type="entry name" value="VWD"/>
    <property type="match status" value="4"/>
</dbReference>
<dbReference type="Ensembl" id="ENSPSIT00000019936.1">
    <property type="protein sequence ID" value="ENSPSIP00000019842.1"/>
    <property type="gene ID" value="ENSPSIG00000017458.1"/>
</dbReference>
<dbReference type="EMBL" id="AGCU01150203">
    <property type="status" value="NOT_ANNOTATED_CDS"/>
    <property type="molecule type" value="Genomic_DNA"/>
</dbReference>
<dbReference type="EMBL" id="AGCU01150205">
    <property type="status" value="NOT_ANNOTATED_CDS"/>
    <property type="molecule type" value="Genomic_DNA"/>
</dbReference>
<keyword evidence="1 6" id="KW-0245">EGF-like domain</keyword>
<dbReference type="InterPro" id="IPR002919">
    <property type="entry name" value="TIL_dom"/>
</dbReference>
<feature type="domain" description="VWFD" evidence="11">
    <location>
        <begin position="745"/>
        <end position="922"/>
    </location>
</feature>
<feature type="compositionally biased region" description="Low complexity" evidence="7">
    <location>
        <begin position="431"/>
        <end position="444"/>
    </location>
</feature>
<dbReference type="PANTHER" id="PTHR11339:SF374">
    <property type="entry name" value="ZONADHESIN"/>
    <property type="match status" value="1"/>
</dbReference>
<dbReference type="eggNOG" id="KOG1216">
    <property type="taxonomic scope" value="Eukaryota"/>
</dbReference>
<dbReference type="Gene3D" id="2.10.25.10">
    <property type="entry name" value="Laminin"/>
    <property type="match status" value="6"/>
</dbReference>
<dbReference type="PROSITE" id="PS00022">
    <property type="entry name" value="EGF_1"/>
    <property type="match status" value="1"/>
</dbReference>
<feature type="domain" description="VWFD" evidence="11">
    <location>
        <begin position="1903"/>
        <end position="2080"/>
    </location>
</feature>
<dbReference type="EMBL" id="AGCU01150204">
    <property type="status" value="NOT_ANNOTATED_CDS"/>
    <property type="molecule type" value="Genomic_DNA"/>
</dbReference>
<dbReference type="InterPro" id="IPR001007">
    <property type="entry name" value="VWF_dom"/>
</dbReference>
<dbReference type="OMA" id="QLCICEG"/>
<dbReference type="SMART" id="SM00181">
    <property type="entry name" value="EGF"/>
    <property type="match status" value="4"/>
</dbReference>
<dbReference type="PROSITE" id="PS01186">
    <property type="entry name" value="EGF_2"/>
    <property type="match status" value="1"/>
</dbReference>
<dbReference type="SMART" id="SM00214">
    <property type="entry name" value="VWC"/>
    <property type="match status" value="3"/>
</dbReference>
<feature type="region of interest" description="Disordered" evidence="7">
    <location>
        <begin position="367"/>
        <end position="508"/>
    </location>
</feature>
<reference evidence="12" key="4">
    <citation type="submission" date="2025-09" db="UniProtKB">
        <authorList>
            <consortium name="Ensembl"/>
        </authorList>
    </citation>
    <scope>IDENTIFICATION</scope>
</reference>
<dbReference type="GeneTree" id="ENSGT00940000156850"/>
<feature type="transmembrane region" description="Helical" evidence="8">
    <location>
        <begin position="2343"/>
        <end position="2367"/>
    </location>
</feature>
<proteinExistence type="predicted"/>
<feature type="disulfide bond" evidence="6">
    <location>
        <begin position="2316"/>
        <end position="2325"/>
    </location>
</feature>
<dbReference type="GO" id="GO:0005615">
    <property type="term" value="C:extracellular space"/>
    <property type="evidence" value="ECO:0007669"/>
    <property type="project" value="TreeGrafter"/>
</dbReference>
<dbReference type="SUPFAM" id="SSF57567">
    <property type="entry name" value="Serine protease inhibitors"/>
    <property type="match status" value="5"/>
</dbReference>
<dbReference type="InterPro" id="IPR013320">
    <property type="entry name" value="ConA-like_dom_sf"/>
</dbReference>
<keyword evidence="13" id="KW-1185">Reference proteome</keyword>
<feature type="region of interest" description="Disordered" evidence="7">
    <location>
        <begin position="890"/>
        <end position="933"/>
    </location>
</feature>
<dbReference type="PROSITE" id="PS50060">
    <property type="entry name" value="MAM_2"/>
    <property type="match status" value="2"/>
</dbReference>
<organism evidence="12 13">
    <name type="scientific">Pelodiscus sinensis</name>
    <name type="common">Chinese softshell turtle</name>
    <name type="synonym">Trionyx sinensis</name>
    <dbReference type="NCBI Taxonomy" id="13735"/>
    <lineage>
        <taxon>Eukaryota</taxon>
        <taxon>Metazoa</taxon>
        <taxon>Chordata</taxon>
        <taxon>Craniata</taxon>
        <taxon>Vertebrata</taxon>
        <taxon>Euteleostomi</taxon>
        <taxon>Archelosauria</taxon>
        <taxon>Testudinata</taxon>
        <taxon>Testudines</taxon>
        <taxon>Cryptodira</taxon>
        <taxon>Trionychia</taxon>
        <taxon>Trionychidae</taxon>
        <taxon>Pelodiscus</taxon>
    </lineage>
</organism>
<dbReference type="CDD" id="cd19941">
    <property type="entry name" value="TIL"/>
    <property type="match status" value="5"/>
</dbReference>
<dbReference type="PANTHER" id="PTHR11339">
    <property type="entry name" value="EXTRACELLULAR MATRIX GLYCOPROTEIN RELATED"/>
    <property type="match status" value="1"/>
</dbReference>
<feature type="region of interest" description="Disordered" evidence="7">
    <location>
        <begin position="323"/>
        <end position="353"/>
    </location>
</feature>
<dbReference type="PROSITE" id="PS50026">
    <property type="entry name" value="EGF_3"/>
    <property type="match status" value="1"/>
</dbReference>
<feature type="compositionally biased region" description="Low complexity" evidence="7">
    <location>
        <begin position="454"/>
        <end position="508"/>
    </location>
</feature>
<dbReference type="SMART" id="SM00832">
    <property type="entry name" value="C8"/>
    <property type="match status" value="4"/>
</dbReference>
<dbReference type="SMART" id="SM00179">
    <property type="entry name" value="EGF_CA"/>
    <property type="match status" value="1"/>
</dbReference>
<dbReference type="Gene3D" id="2.60.120.200">
    <property type="match status" value="2"/>
</dbReference>
<evidence type="ECO:0000313" key="12">
    <source>
        <dbReference type="Ensembl" id="ENSPSIP00000019842.1"/>
    </source>
</evidence>
<evidence type="ECO:0000256" key="3">
    <source>
        <dbReference type="ARBA" id="ARBA00022737"/>
    </source>
</evidence>
<feature type="compositionally biased region" description="Low complexity" evidence="7">
    <location>
        <begin position="380"/>
        <end position="421"/>
    </location>
</feature>
<dbReference type="Proteomes" id="UP000007267">
    <property type="component" value="Unassembled WGS sequence"/>
</dbReference>
<evidence type="ECO:0000259" key="10">
    <source>
        <dbReference type="PROSITE" id="PS50060"/>
    </source>
</evidence>
<dbReference type="InterPro" id="IPR000742">
    <property type="entry name" value="EGF"/>
</dbReference>
<dbReference type="Pfam" id="PF08742">
    <property type="entry name" value="C8"/>
    <property type="match status" value="4"/>
</dbReference>
<feature type="domain" description="VWFD" evidence="11">
    <location>
        <begin position="1127"/>
        <end position="1307"/>
    </location>
</feature>
<reference evidence="13" key="2">
    <citation type="journal article" date="2013" name="Nat. Genet.">
        <title>The draft genomes of soft-shell turtle and green sea turtle yield insights into the development and evolution of the turtle-specific body plan.</title>
        <authorList>
            <person name="Wang Z."/>
            <person name="Pascual-Anaya J."/>
            <person name="Zadissa A."/>
            <person name="Li W."/>
            <person name="Niimura Y."/>
            <person name="Huang Z."/>
            <person name="Li C."/>
            <person name="White S."/>
            <person name="Xiong Z."/>
            <person name="Fang D."/>
            <person name="Wang B."/>
            <person name="Ming Y."/>
            <person name="Chen Y."/>
            <person name="Zheng Y."/>
            <person name="Kuraku S."/>
            <person name="Pignatelli M."/>
            <person name="Herrero J."/>
            <person name="Beal K."/>
            <person name="Nozawa M."/>
            <person name="Li Q."/>
            <person name="Wang J."/>
            <person name="Zhang H."/>
            <person name="Yu L."/>
            <person name="Shigenobu S."/>
            <person name="Wang J."/>
            <person name="Liu J."/>
            <person name="Flicek P."/>
            <person name="Searle S."/>
            <person name="Wang J."/>
            <person name="Kuratani S."/>
            <person name="Yin Y."/>
            <person name="Aken B."/>
            <person name="Zhang G."/>
            <person name="Irie N."/>
        </authorList>
    </citation>
    <scope>NUCLEOTIDE SEQUENCE [LARGE SCALE GENOMIC DNA]</scope>
    <source>
        <strain evidence="13">Daiwa-1</strain>
    </source>
</reference>
<dbReference type="EMBL" id="AGCU01150201">
    <property type="status" value="NOT_ANNOTATED_CDS"/>
    <property type="molecule type" value="Genomic_DNA"/>
</dbReference>
<dbReference type="GO" id="GO:0031012">
    <property type="term" value="C:extracellular matrix"/>
    <property type="evidence" value="ECO:0007669"/>
    <property type="project" value="TreeGrafter"/>
</dbReference>
<dbReference type="Pfam" id="PF12714">
    <property type="entry name" value="TILa"/>
    <property type="match status" value="4"/>
</dbReference>
<evidence type="ECO:0000256" key="1">
    <source>
        <dbReference type="ARBA" id="ARBA00022536"/>
    </source>
</evidence>
<dbReference type="SMART" id="SM00137">
    <property type="entry name" value="MAM"/>
    <property type="match status" value="1"/>
</dbReference>
<evidence type="ECO:0008006" key="14">
    <source>
        <dbReference type="Google" id="ProtNLM"/>
    </source>
</evidence>
<protein>
    <recommendedName>
        <fullName evidence="14">Zonadhesin</fullName>
    </recommendedName>
</protein>
<dbReference type="PROSITE" id="PS51233">
    <property type="entry name" value="VWFD"/>
    <property type="match status" value="4"/>
</dbReference>
<name>K7GHT1_PELSI</name>
<feature type="domain" description="VWFD" evidence="11">
    <location>
        <begin position="1515"/>
        <end position="1694"/>
    </location>
</feature>
<feature type="domain" description="MAM" evidence="10">
    <location>
        <begin position="116"/>
        <end position="280"/>
    </location>
</feature>
<dbReference type="HOGENOM" id="CLU_001167_0_0_1"/>
<feature type="domain" description="EGF-like" evidence="9">
    <location>
        <begin position="2290"/>
        <end position="2326"/>
    </location>
</feature>
<evidence type="ECO:0000313" key="13">
    <source>
        <dbReference type="Proteomes" id="UP000007267"/>
    </source>
</evidence>
<keyword evidence="4 6" id="KW-1015">Disulfide bond</keyword>
<dbReference type="Pfam" id="PF00094">
    <property type="entry name" value="VWD"/>
    <property type="match status" value="4"/>
</dbReference>
<dbReference type="CDD" id="cd00054">
    <property type="entry name" value="EGF_CA"/>
    <property type="match status" value="1"/>
</dbReference>
<keyword evidence="8" id="KW-0472">Membrane</keyword>
<dbReference type="InterPro" id="IPR025615">
    <property type="entry name" value="TILa_dom"/>
</dbReference>
<dbReference type="Pfam" id="PF00629">
    <property type="entry name" value="MAM"/>
    <property type="match status" value="2"/>
</dbReference>
<evidence type="ECO:0000256" key="5">
    <source>
        <dbReference type="ARBA" id="ARBA00023180"/>
    </source>
</evidence>
<evidence type="ECO:0000256" key="6">
    <source>
        <dbReference type="PROSITE-ProRule" id="PRU00076"/>
    </source>
</evidence>
<reference evidence="12" key="3">
    <citation type="submission" date="2025-08" db="UniProtKB">
        <authorList>
            <consortium name="Ensembl"/>
        </authorList>
    </citation>
    <scope>IDENTIFICATION</scope>
</reference>
<keyword evidence="5" id="KW-0325">Glycoprotein</keyword>
<keyword evidence="8" id="KW-0812">Transmembrane</keyword>
<accession>K7GHT1</accession>
<dbReference type="InterPro" id="IPR000998">
    <property type="entry name" value="MAM_dom"/>
</dbReference>
<dbReference type="CDD" id="cd06263">
    <property type="entry name" value="MAM"/>
    <property type="match status" value="1"/>
</dbReference>
<dbReference type="GO" id="GO:0005509">
    <property type="term" value="F:calcium ion binding"/>
    <property type="evidence" value="ECO:0007669"/>
    <property type="project" value="InterPro"/>
</dbReference>
<dbReference type="FunFam" id="2.10.25.10:FF:000055">
    <property type="entry name" value="alpha-tectorin isoform X1"/>
    <property type="match status" value="4"/>
</dbReference>
<keyword evidence="2" id="KW-0732">Signal</keyword>
<evidence type="ECO:0000259" key="9">
    <source>
        <dbReference type="PROSITE" id="PS50026"/>
    </source>
</evidence>
<dbReference type="InterPro" id="IPR014853">
    <property type="entry name" value="VWF/SSPO/ZAN-like_Cys-rich_dom"/>
</dbReference>
<dbReference type="InterPro" id="IPR050780">
    <property type="entry name" value="Mucin_vWF_Thrombospondin_sf"/>
</dbReference>
<evidence type="ECO:0000256" key="7">
    <source>
        <dbReference type="SAM" id="MobiDB-lite"/>
    </source>
</evidence>
<dbReference type="EMBL" id="AGCU01150202">
    <property type="status" value="NOT_ANNOTATED_CDS"/>
    <property type="molecule type" value="Genomic_DNA"/>
</dbReference>
<reference evidence="13" key="1">
    <citation type="submission" date="2011-10" db="EMBL/GenBank/DDBJ databases">
        <authorList>
            <consortium name="Soft-shell Turtle Genome Consortium"/>
        </authorList>
    </citation>
    <scope>NUCLEOTIDE SEQUENCE [LARGE SCALE GENOMIC DNA]</scope>
    <source>
        <strain evidence="13">Daiwa-1</strain>
    </source>
</reference>
<dbReference type="FunFam" id="2.10.25.10:FF:000255">
    <property type="entry name" value="Sushi, nidogen and EGF-like domains 1"/>
    <property type="match status" value="1"/>
</dbReference>
<dbReference type="SMART" id="SM00215">
    <property type="entry name" value="VWC_out"/>
    <property type="match status" value="4"/>
</dbReference>
<dbReference type="InterPro" id="IPR036084">
    <property type="entry name" value="Ser_inhib-like_sf"/>
</dbReference>
<dbReference type="STRING" id="13735.ENSPSIP00000019842"/>